<keyword evidence="2" id="KW-1185">Reference proteome</keyword>
<evidence type="ECO:0000313" key="2">
    <source>
        <dbReference type="Proteomes" id="UP000831181"/>
    </source>
</evidence>
<proteinExistence type="predicted"/>
<dbReference type="Gene3D" id="1.10.1470.10">
    <property type="entry name" value="YjbJ"/>
    <property type="match status" value="1"/>
</dbReference>
<geneLocation type="plasmid" evidence="1 2">
    <name>p1unnamed</name>
</geneLocation>
<gene>
    <name evidence="1" type="ORF">MOO44_01155</name>
</gene>
<dbReference type="SUPFAM" id="SSF69047">
    <property type="entry name" value="Hypothetical protein YjbJ"/>
    <property type="match status" value="1"/>
</dbReference>
<organism evidence="1 2">
    <name type="scientific">Nicoliella spurrieriana</name>
    <dbReference type="NCBI Taxonomy" id="2925830"/>
    <lineage>
        <taxon>Bacteria</taxon>
        <taxon>Bacillati</taxon>
        <taxon>Bacillota</taxon>
        <taxon>Bacilli</taxon>
        <taxon>Lactobacillales</taxon>
        <taxon>Lactobacillaceae</taxon>
        <taxon>Nicoliella</taxon>
    </lineage>
</organism>
<protein>
    <submittedName>
        <fullName evidence="1">CsbD family protein</fullName>
    </submittedName>
</protein>
<dbReference type="KEGG" id="lbe:MOO44_01155"/>
<dbReference type="AlphaFoldDB" id="A0A976RQJ1"/>
<reference evidence="1" key="1">
    <citation type="journal article" date="2022" name="Int. J. Syst. Evol. Microbiol.">
        <title>Apilactobacillus apisilvae sp. nov., Nicolia spurrieriana gen. nov. sp. nov., Bombilactobacillus folatiphilus sp. nov. and Bombilactobacillus thymidiniphilus sp. nov., four new lactic acid bacterial isolates from stingless bees Tetragonula carbonaria and Austroplebeia australis.</title>
        <authorList>
            <person name="Oliphant S.A."/>
            <person name="Watson-Haigh N.S."/>
            <person name="Sumby K.M."/>
            <person name="Gardner J."/>
            <person name="Groom S."/>
            <person name="Jiranek V."/>
        </authorList>
    </citation>
    <scope>NUCLEOTIDE SEQUENCE</scope>
    <source>
        <strain evidence="1">SGEP1_A5</strain>
    </source>
</reference>
<sequence>MSLDDEKDKLKGKFDEAKGKLTGDKVTEAKGKAEGFLGKAKDAIDGEVDKVKDKFAHDDDHSDQDH</sequence>
<dbReference type="EMBL" id="CP093360">
    <property type="protein sequence ID" value="UQS85958.1"/>
    <property type="molecule type" value="Genomic_DNA"/>
</dbReference>
<name>A0A976RQJ1_9LACO</name>
<keyword evidence="1" id="KW-0614">Plasmid</keyword>
<dbReference type="Proteomes" id="UP000831181">
    <property type="component" value="Plasmid p1unnamed"/>
</dbReference>
<evidence type="ECO:0000313" key="1">
    <source>
        <dbReference type="EMBL" id="UQS85958.1"/>
    </source>
</evidence>
<dbReference type="InterPro" id="IPR036629">
    <property type="entry name" value="YjbJ_sf"/>
</dbReference>
<accession>A0A976RQJ1</accession>
<dbReference type="RefSeq" id="WP_260115767.1">
    <property type="nucleotide sequence ID" value="NZ_CP093360.1"/>
</dbReference>